<comment type="caution">
    <text evidence="1">The sequence shown here is derived from an EMBL/GenBank/DDBJ whole genome shotgun (WGS) entry which is preliminary data.</text>
</comment>
<gene>
    <name evidence="1" type="ORF">BK699_09920</name>
</gene>
<sequence>MHNVEPKGYKLLIRGSKGLFHKYLLINEKKDVIEMKSQFFNGVCIDIEEIELVNNENLLLGDLAAYEAYNLYTEEYNLEFTLISFSRLKREIYVTMDGGRLGKVQFQFNINAIRYHSSYFNNSNTNINDLDLDLEMIPLTDLIDISYEMYILIRGTRKTNNQVNGDPYIHIDTSKEIGYQIQVTSNGLRELRYFIPNDYKSVYDDAIIQFEADDCVVKEVISFTLHSLKVNEMKLDMAYTILVDREVYPFDAITFKRLESDLIDVVMKGNKFSNESSGYSITLSNLKSINNMKKQVGELTLYDLNQILFCCYE</sequence>
<dbReference type="Proteomes" id="UP000195152">
    <property type="component" value="Unassembled WGS sequence"/>
</dbReference>
<protein>
    <submittedName>
        <fullName evidence="1">Uncharacterized protein</fullName>
    </submittedName>
</protein>
<dbReference type="EMBL" id="NFCF01000063">
    <property type="protein sequence ID" value="OTW50852.1"/>
    <property type="molecule type" value="Genomic_DNA"/>
</dbReference>
<evidence type="ECO:0000313" key="1">
    <source>
        <dbReference type="EMBL" id="OTW50852.1"/>
    </source>
</evidence>
<name>A0A242WAY8_BACTU</name>
<proteinExistence type="predicted"/>
<organism evidence="1 2">
    <name type="scientific">Bacillus thuringiensis serovar mexicanensis</name>
    <dbReference type="NCBI Taxonomy" id="180868"/>
    <lineage>
        <taxon>Bacteria</taxon>
        <taxon>Bacillati</taxon>
        <taxon>Bacillota</taxon>
        <taxon>Bacilli</taxon>
        <taxon>Bacillales</taxon>
        <taxon>Bacillaceae</taxon>
        <taxon>Bacillus</taxon>
        <taxon>Bacillus cereus group</taxon>
    </lineage>
</organism>
<reference evidence="1 2" key="1">
    <citation type="submission" date="2016-10" db="EMBL/GenBank/DDBJ databases">
        <title>Comparative genomics of Bacillus thuringiensis reveals a path to pathogens against multiple invertebrate hosts.</title>
        <authorList>
            <person name="Zheng J."/>
            <person name="Gao Q."/>
            <person name="Liu H."/>
            <person name="Peng D."/>
            <person name="Ruan L."/>
            <person name="Sun M."/>
        </authorList>
    </citation>
    <scope>NUCLEOTIDE SEQUENCE [LARGE SCALE GENOMIC DNA]</scope>
    <source>
        <strain evidence="1">BGSC 4AC1</strain>
    </source>
</reference>
<dbReference type="RefSeq" id="WP_000552037.1">
    <property type="nucleotide sequence ID" value="NZ_NFCF01000063.1"/>
</dbReference>
<accession>A0A242WAY8</accession>
<dbReference type="AlphaFoldDB" id="A0A242WAY8"/>
<evidence type="ECO:0000313" key="2">
    <source>
        <dbReference type="Proteomes" id="UP000195152"/>
    </source>
</evidence>